<keyword evidence="15" id="KW-0472">Membrane</keyword>
<dbReference type="FunCoup" id="A0A7E5VKN1">
    <property type="interactions" value="1079"/>
</dbReference>
<comment type="similarity">
    <text evidence="5 17">Belongs to the folylpolyglutamate synthase family.</text>
</comment>
<dbReference type="GO" id="GO:0004326">
    <property type="term" value="F:tetrahydrofolylpolyglutamate synthase activity"/>
    <property type="evidence" value="ECO:0007669"/>
    <property type="project" value="UniProtKB-EC"/>
</dbReference>
<feature type="binding site" evidence="19">
    <location>
        <position position="123"/>
    </location>
    <ligand>
        <name>Mg(2+)</name>
        <dbReference type="ChEBI" id="CHEBI:18420"/>
        <label>1</label>
    </ligand>
</feature>
<dbReference type="RefSeq" id="XP_026728855.1">
    <property type="nucleotide sequence ID" value="XM_026873054.1"/>
</dbReference>
<feature type="binding site" evidence="18">
    <location>
        <position position="376"/>
    </location>
    <ligand>
        <name>ATP</name>
        <dbReference type="ChEBI" id="CHEBI:30616"/>
    </ligand>
</feature>
<evidence type="ECO:0000256" key="4">
    <source>
        <dbReference type="ARBA" id="ARBA00005150"/>
    </source>
</evidence>
<keyword evidence="14" id="KW-0496">Mitochondrion</keyword>
<comment type="function">
    <text evidence="17">Catalyzes conversion of folates to polyglutamate derivatives allowing concentration of folate compounds in the cell and the intracellular retention of these cofactors, which are important substrates for most of the folate-dependent enzymes that are involved in one-carbon transfer reactions involved in purine, pyrimidine and amino acid synthesis.</text>
</comment>
<keyword evidence="11" id="KW-0999">Mitochondrion inner membrane</keyword>
<evidence type="ECO:0000256" key="1">
    <source>
        <dbReference type="ARBA" id="ARBA00004273"/>
    </source>
</evidence>
<feature type="binding site" evidence="18">
    <location>
        <position position="362"/>
    </location>
    <ligand>
        <name>ATP</name>
        <dbReference type="ChEBI" id="CHEBI:30616"/>
    </ligand>
</feature>
<evidence type="ECO:0000256" key="3">
    <source>
        <dbReference type="ARBA" id="ARBA00004496"/>
    </source>
</evidence>
<comment type="cofactor">
    <cofactor evidence="17">
        <name>a monovalent cation</name>
        <dbReference type="ChEBI" id="CHEBI:60242"/>
    </cofactor>
    <text evidence="17">A monovalent cation.</text>
</comment>
<protein>
    <recommendedName>
        <fullName evidence="17">Folylpolyglutamate synthase</fullName>
        <ecNumber evidence="17">6.3.2.17</ecNumber>
    </recommendedName>
    <alternativeName>
        <fullName evidence="17">Folylpoly-gamma-glutamate synthetase</fullName>
    </alternativeName>
    <alternativeName>
        <fullName evidence="17">Tetrahydrofolylpolyglutamate synthase</fullName>
    </alternativeName>
</protein>
<dbReference type="InterPro" id="IPR036615">
    <property type="entry name" value="Mur_ligase_C_dom_sf"/>
</dbReference>
<evidence type="ECO:0000256" key="11">
    <source>
        <dbReference type="ARBA" id="ARBA00022792"/>
    </source>
</evidence>
<feature type="binding site" evidence="19">
    <location>
        <position position="220"/>
    </location>
    <ligand>
        <name>Mg(2+)</name>
        <dbReference type="ChEBI" id="CHEBI:18420"/>
        <label>1</label>
    </ligand>
</feature>
<dbReference type="PANTHER" id="PTHR11136:SF5">
    <property type="entry name" value="FOLYLPOLYGLUTAMATE SYNTHASE, MITOCHONDRIAL"/>
    <property type="match status" value="1"/>
</dbReference>
<dbReference type="KEGG" id="tnl:113494623"/>
<feature type="binding site" evidence="19">
    <location>
        <position position="192"/>
    </location>
    <ligand>
        <name>Mg(2+)</name>
        <dbReference type="ChEBI" id="CHEBI:18420"/>
        <label>1</label>
    </ligand>
</feature>
<gene>
    <name evidence="21" type="primary">LOC113494623</name>
</gene>
<dbReference type="EC" id="6.3.2.17" evidence="17"/>
<dbReference type="GeneID" id="113494623"/>
<dbReference type="AlphaFoldDB" id="A0A7E5VKN1"/>
<keyword evidence="6" id="KW-0963">Cytoplasm</keyword>
<comment type="pathway">
    <text evidence="4 17">Cofactor biosynthesis; tetrahydrofolylpolyglutamate biosynthesis.</text>
</comment>
<dbReference type="GO" id="GO:0005743">
    <property type="term" value="C:mitochondrial inner membrane"/>
    <property type="evidence" value="ECO:0007669"/>
    <property type="project" value="UniProtKB-SubCell"/>
</dbReference>
<evidence type="ECO:0000313" key="21">
    <source>
        <dbReference type="RefSeq" id="XP_026728855.1"/>
    </source>
</evidence>
<evidence type="ECO:0000256" key="15">
    <source>
        <dbReference type="ARBA" id="ARBA00023136"/>
    </source>
</evidence>
<evidence type="ECO:0000256" key="18">
    <source>
        <dbReference type="PIRSR" id="PIRSR038895-1"/>
    </source>
</evidence>
<evidence type="ECO:0000256" key="13">
    <source>
        <dbReference type="ARBA" id="ARBA00022842"/>
    </source>
</evidence>
<dbReference type="Proteomes" id="UP000322000">
    <property type="component" value="Chromosome 5"/>
</dbReference>
<evidence type="ECO:0000256" key="19">
    <source>
        <dbReference type="PIRSR" id="PIRSR038895-2"/>
    </source>
</evidence>
<evidence type="ECO:0000256" key="12">
    <source>
        <dbReference type="ARBA" id="ARBA00022840"/>
    </source>
</evidence>
<dbReference type="SUPFAM" id="SSF53623">
    <property type="entry name" value="MurD-like peptide ligases, catalytic domain"/>
    <property type="match status" value="1"/>
</dbReference>
<evidence type="ECO:0000256" key="16">
    <source>
        <dbReference type="ARBA" id="ARBA00047493"/>
    </source>
</evidence>
<evidence type="ECO:0000256" key="17">
    <source>
        <dbReference type="PIRNR" id="PIRNR038895"/>
    </source>
</evidence>
<evidence type="ECO:0000256" key="5">
    <source>
        <dbReference type="ARBA" id="ARBA00008276"/>
    </source>
</evidence>
<dbReference type="GO" id="GO:0046872">
    <property type="term" value="F:metal ion binding"/>
    <property type="evidence" value="ECO:0007669"/>
    <property type="project" value="UniProtKB-KW"/>
</dbReference>
<evidence type="ECO:0000256" key="8">
    <source>
        <dbReference type="ARBA" id="ARBA00022598"/>
    </source>
</evidence>
<evidence type="ECO:0000256" key="14">
    <source>
        <dbReference type="ARBA" id="ARBA00023128"/>
    </source>
</evidence>
<dbReference type="Gene3D" id="3.40.1190.10">
    <property type="entry name" value="Mur-like, catalytic domain"/>
    <property type="match status" value="1"/>
</dbReference>
<dbReference type="GO" id="GO:0006730">
    <property type="term" value="P:one-carbon metabolic process"/>
    <property type="evidence" value="ECO:0007669"/>
    <property type="project" value="UniProtKB-KW"/>
</dbReference>
<evidence type="ECO:0000256" key="2">
    <source>
        <dbReference type="ARBA" id="ARBA00004305"/>
    </source>
</evidence>
<dbReference type="UniPathway" id="UPA00850"/>
<dbReference type="InterPro" id="IPR023600">
    <property type="entry name" value="Folylpolyglutamate_synth_euk"/>
</dbReference>
<proteinExistence type="inferred from homology"/>
<dbReference type="InterPro" id="IPR001645">
    <property type="entry name" value="Folylpolyglutamate_synth"/>
</dbReference>
<dbReference type="OrthoDB" id="5212574at2759"/>
<comment type="catalytic activity">
    <reaction evidence="16 17">
        <text>(6S)-5,6,7,8-tetrahydrofolyl-(gamma-L-Glu)(n) + L-glutamate + ATP = (6S)-5,6,7,8-tetrahydrofolyl-(gamma-L-Glu)(n+1) + ADP + phosphate + H(+)</text>
        <dbReference type="Rhea" id="RHEA:10580"/>
        <dbReference type="Rhea" id="RHEA-COMP:14738"/>
        <dbReference type="Rhea" id="RHEA-COMP:14740"/>
        <dbReference type="ChEBI" id="CHEBI:15378"/>
        <dbReference type="ChEBI" id="CHEBI:29985"/>
        <dbReference type="ChEBI" id="CHEBI:30616"/>
        <dbReference type="ChEBI" id="CHEBI:43474"/>
        <dbReference type="ChEBI" id="CHEBI:141005"/>
        <dbReference type="ChEBI" id="CHEBI:456216"/>
        <dbReference type="EC" id="6.3.2.17"/>
    </reaction>
</comment>
<dbReference type="GO" id="GO:0005829">
    <property type="term" value="C:cytosol"/>
    <property type="evidence" value="ECO:0007669"/>
    <property type="project" value="TreeGrafter"/>
</dbReference>
<dbReference type="InterPro" id="IPR036565">
    <property type="entry name" value="Mur-like_cat_sf"/>
</dbReference>
<organism evidence="20 21">
    <name type="scientific">Trichoplusia ni</name>
    <name type="common">Cabbage looper</name>
    <dbReference type="NCBI Taxonomy" id="7111"/>
    <lineage>
        <taxon>Eukaryota</taxon>
        <taxon>Metazoa</taxon>
        <taxon>Ecdysozoa</taxon>
        <taxon>Arthropoda</taxon>
        <taxon>Hexapoda</taxon>
        <taxon>Insecta</taxon>
        <taxon>Pterygota</taxon>
        <taxon>Neoptera</taxon>
        <taxon>Endopterygota</taxon>
        <taxon>Lepidoptera</taxon>
        <taxon>Glossata</taxon>
        <taxon>Ditrysia</taxon>
        <taxon>Noctuoidea</taxon>
        <taxon>Noctuidae</taxon>
        <taxon>Plusiinae</taxon>
        <taxon>Trichoplusia</taxon>
    </lineage>
</organism>
<dbReference type="GO" id="GO:0005759">
    <property type="term" value="C:mitochondrial matrix"/>
    <property type="evidence" value="ECO:0007669"/>
    <property type="project" value="UniProtKB-SubCell"/>
</dbReference>
<dbReference type="PROSITE" id="PS01012">
    <property type="entry name" value="FOLYLPOLYGLU_SYNT_2"/>
    <property type="match status" value="1"/>
</dbReference>
<keyword evidence="13 19" id="KW-0460">Magnesium</keyword>
<dbReference type="GO" id="GO:0005524">
    <property type="term" value="F:ATP binding"/>
    <property type="evidence" value="ECO:0007669"/>
    <property type="project" value="UniProtKB-KW"/>
</dbReference>
<dbReference type="PANTHER" id="PTHR11136">
    <property type="entry name" value="FOLYLPOLYGLUTAMATE SYNTHASE-RELATED"/>
    <property type="match status" value="1"/>
</dbReference>
<reference evidence="21" key="1">
    <citation type="submission" date="2025-08" db="UniProtKB">
        <authorList>
            <consortium name="RefSeq"/>
        </authorList>
    </citation>
    <scope>IDENTIFICATION</scope>
</reference>
<evidence type="ECO:0000256" key="7">
    <source>
        <dbReference type="ARBA" id="ARBA00022563"/>
    </source>
</evidence>
<dbReference type="NCBIfam" id="TIGR01499">
    <property type="entry name" value="folC"/>
    <property type="match status" value="1"/>
</dbReference>
<dbReference type="PIRSF" id="PIRSF038895">
    <property type="entry name" value="FPGS"/>
    <property type="match status" value="1"/>
</dbReference>
<evidence type="ECO:0000256" key="6">
    <source>
        <dbReference type="ARBA" id="ARBA00022490"/>
    </source>
</evidence>
<dbReference type="PROSITE" id="PS01011">
    <property type="entry name" value="FOLYLPOLYGLU_SYNT_1"/>
    <property type="match status" value="1"/>
</dbReference>
<evidence type="ECO:0000256" key="10">
    <source>
        <dbReference type="ARBA" id="ARBA00022741"/>
    </source>
</evidence>
<evidence type="ECO:0000313" key="20">
    <source>
        <dbReference type="Proteomes" id="UP000322000"/>
    </source>
</evidence>
<accession>A0A7E5VKN1</accession>
<comment type="subcellular location">
    <subcellularLocation>
        <location evidence="3">Cytoplasm</location>
    </subcellularLocation>
    <subcellularLocation>
        <location evidence="1">Mitochondrion inner membrane</location>
    </subcellularLocation>
    <subcellularLocation>
        <location evidence="2">Mitochondrion matrix</location>
    </subcellularLocation>
</comment>
<sequence>MNSIRVFRSCLTNSVVGRMCATKTSYEEAVCKLNVLQSNKATIEQIRRDIRTGQVSSNLPLLKKKCTNLMDMENYLARTGVTMTKLDELSVIHVAGTKGKGSTSAMCESILRHHGFRTGFYSSPHLVAVRERIRLDGRIISEAQFAKHFHQVYDMLDGSKAYEGDMPKYFAFLTVMAFNVFLKEKVDVAIVEVGIGGVVDYTNVLRKVPVVGITALGLDHTSILGTTLPEIAAAKAGVMKPGCQAYTVQQPPDAMAILTNVANSVKCPLSVVPDYKTYTFPNTEHALLPVDVEAYRTNASLAIQLAHAWMRITKPTHTKNGLKKYVHKDQIITNEQTVLESIVKCVTKETMTGLSSCKWPGRYHVVNSDYAQFYLDGAHTKESMEICAQWFQNYSRLHDKVLIFSATGDRDAEILLQPLRNIGFNTVYFVIPTAYKNTSQNNDNFSLVEQEELIARCEKHAEIWQHFTEGCKANVNVAGCVADALISLKKTKILDRSSVLITGSLHLVGAALSLLDPNLGS</sequence>
<dbReference type="InterPro" id="IPR018109">
    <property type="entry name" value="Folylpolyglutamate_synth_CS"/>
</dbReference>
<evidence type="ECO:0000256" key="9">
    <source>
        <dbReference type="ARBA" id="ARBA00022723"/>
    </source>
</evidence>
<dbReference type="SUPFAM" id="SSF53244">
    <property type="entry name" value="MurD-like peptide ligases, peptide-binding domain"/>
    <property type="match status" value="1"/>
</dbReference>
<name>A0A7E5VKN1_TRINI</name>
<dbReference type="InParanoid" id="A0A7E5VKN1"/>
<keyword evidence="8 17" id="KW-0436">Ligase</keyword>
<keyword evidence="7 17" id="KW-0554">One-carbon metabolism</keyword>
<keyword evidence="20" id="KW-1185">Reference proteome</keyword>
<dbReference type="Gene3D" id="3.90.190.20">
    <property type="entry name" value="Mur ligase, C-terminal domain"/>
    <property type="match status" value="1"/>
</dbReference>
<keyword evidence="9 19" id="KW-0479">Metal-binding</keyword>
<keyword evidence="12 18" id="KW-0067">ATP-binding</keyword>
<keyword evidence="10 18" id="KW-0547">Nucleotide-binding</keyword>